<accession>A0ABV7GBA3</accession>
<dbReference type="EMBL" id="JBHRTD010000012">
    <property type="protein sequence ID" value="MFC3138737.1"/>
    <property type="molecule type" value="Genomic_DNA"/>
</dbReference>
<proteinExistence type="inferred from homology"/>
<evidence type="ECO:0000256" key="1">
    <source>
        <dbReference type="ARBA" id="ARBA00038310"/>
    </source>
</evidence>
<dbReference type="RefSeq" id="WP_248935922.1">
    <property type="nucleotide sequence ID" value="NZ_JAKILF010000003.1"/>
</dbReference>
<sequence>MQIIDPHLHLFDLGLGRYDWLKPNFPPSWPDKHRICRDFSSEDLTLPSPLQLAGFVHLEAGFDNSHPWREIEWLESTVNQPFRSVAFADLTLPAAEFDTLLQTLTQYSSVVGIRHILDEQGQALLSNPQVILNLKQLAAKGLHFEVQLTGGDLQAINHLVQIADENPSLVLVINHAAFPSPDNCQHWLQATELMAGCSSIVIKASGWEMTDRQYELAFAVQVINQLIACFGKQRVMLASNFPLCLLSKGYDQLWQEYTALSLDADTLAALVHDNARRIYRFD</sequence>
<protein>
    <submittedName>
        <fullName evidence="3">Amidohydrolase family protein</fullName>
    </submittedName>
</protein>
<evidence type="ECO:0000313" key="3">
    <source>
        <dbReference type="EMBL" id="MFC3138737.1"/>
    </source>
</evidence>
<comment type="similarity">
    <text evidence="1">Belongs to the metallo-dependent hydrolases superfamily.</text>
</comment>
<gene>
    <name evidence="3" type="ORF">ACFOE0_11120</name>
</gene>
<dbReference type="SUPFAM" id="SSF51556">
    <property type="entry name" value="Metallo-dependent hydrolases"/>
    <property type="match status" value="1"/>
</dbReference>
<dbReference type="PANTHER" id="PTHR43569:SF1">
    <property type="entry name" value="BLL3371 PROTEIN"/>
    <property type="match status" value="1"/>
</dbReference>
<dbReference type="PANTHER" id="PTHR43569">
    <property type="entry name" value="AMIDOHYDROLASE"/>
    <property type="match status" value="1"/>
</dbReference>
<comment type="caution">
    <text evidence="3">The sequence shown here is derived from an EMBL/GenBank/DDBJ whole genome shotgun (WGS) entry which is preliminary data.</text>
</comment>
<reference evidence="4" key="1">
    <citation type="journal article" date="2019" name="Int. J. Syst. Evol. Microbiol.">
        <title>The Global Catalogue of Microorganisms (GCM) 10K type strain sequencing project: providing services to taxonomists for standard genome sequencing and annotation.</title>
        <authorList>
            <consortium name="The Broad Institute Genomics Platform"/>
            <consortium name="The Broad Institute Genome Sequencing Center for Infectious Disease"/>
            <person name="Wu L."/>
            <person name="Ma J."/>
        </authorList>
    </citation>
    <scope>NUCLEOTIDE SEQUENCE [LARGE SCALE GENOMIC DNA]</scope>
    <source>
        <strain evidence="4">KCTC 52277</strain>
    </source>
</reference>
<name>A0ABV7GBA3_9GAMM</name>
<organism evidence="3 4">
    <name type="scientific">Shewanella submarina</name>
    <dbReference type="NCBI Taxonomy" id="2016376"/>
    <lineage>
        <taxon>Bacteria</taxon>
        <taxon>Pseudomonadati</taxon>
        <taxon>Pseudomonadota</taxon>
        <taxon>Gammaproteobacteria</taxon>
        <taxon>Alteromonadales</taxon>
        <taxon>Shewanellaceae</taxon>
        <taxon>Shewanella</taxon>
    </lineage>
</organism>
<dbReference type="InterPro" id="IPR052350">
    <property type="entry name" value="Metallo-dep_Lactonases"/>
</dbReference>
<evidence type="ECO:0000259" key="2">
    <source>
        <dbReference type="Pfam" id="PF04909"/>
    </source>
</evidence>
<dbReference type="Pfam" id="PF04909">
    <property type="entry name" value="Amidohydro_2"/>
    <property type="match status" value="1"/>
</dbReference>
<dbReference type="InterPro" id="IPR006680">
    <property type="entry name" value="Amidohydro-rel"/>
</dbReference>
<dbReference type="InterPro" id="IPR032466">
    <property type="entry name" value="Metal_Hydrolase"/>
</dbReference>
<evidence type="ECO:0000313" key="4">
    <source>
        <dbReference type="Proteomes" id="UP001595621"/>
    </source>
</evidence>
<keyword evidence="4" id="KW-1185">Reference proteome</keyword>
<dbReference type="Proteomes" id="UP001595621">
    <property type="component" value="Unassembled WGS sequence"/>
</dbReference>
<dbReference type="Gene3D" id="3.20.20.140">
    <property type="entry name" value="Metal-dependent hydrolases"/>
    <property type="match status" value="1"/>
</dbReference>
<feature type="domain" description="Amidohydrolase-related" evidence="2">
    <location>
        <begin position="4"/>
        <end position="281"/>
    </location>
</feature>